<comment type="caution">
    <text evidence="1">The sequence shown here is derived from an EMBL/GenBank/DDBJ whole genome shotgun (WGS) entry which is preliminary data.</text>
</comment>
<protein>
    <submittedName>
        <fullName evidence="1">Uncharacterized protein</fullName>
    </submittedName>
</protein>
<accession>A0A397JI30</accession>
<sequence length="80" mass="9503">MYNVFERFRISIWEYVSDLCIESGIIDIETYLHGTPASRTQYSCTTVYKVQGFNYLTCLKKEKKKNAFAVDEPMIKEYKR</sequence>
<reference evidence="1 2" key="1">
    <citation type="submission" date="2018-08" db="EMBL/GenBank/DDBJ databases">
        <title>Genome and evolution of the arbuscular mycorrhizal fungus Diversispora epigaea (formerly Glomus versiforme) and its bacterial endosymbionts.</title>
        <authorList>
            <person name="Sun X."/>
            <person name="Fei Z."/>
            <person name="Harrison M."/>
        </authorList>
    </citation>
    <scope>NUCLEOTIDE SEQUENCE [LARGE SCALE GENOMIC DNA]</scope>
    <source>
        <strain evidence="1 2">IT104</strain>
    </source>
</reference>
<evidence type="ECO:0000313" key="2">
    <source>
        <dbReference type="Proteomes" id="UP000266861"/>
    </source>
</evidence>
<evidence type="ECO:0000313" key="1">
    <source>
        <dbReference type="EMBL" id="RHZ84613.1"/>
    </source>
</evidence>
<keyword evidence="2" id="KW-1185">Reference proteome</keyword>
<name>A0A397JI30_9GLOM</name>
<dbReference type="EMBL" id="PQFF01000075">
    <property type="protein sequence ID" value="RHZ84613.1"/>
    <property type="molecule type" value="Genomic_DNA"/>
</dbReference>
<gene>
    <name evidence="1" type="ORF">Glove_79g103</name>
</gene>
<proteinExistence type="predicted"/>
<organism evidence="1 2">
    <name type="scientific">Diversispora epigaea</name>
    <dbReference type="NCBI Taxonomy" id="1348612"/>
    <lineage>
        <taxon>Eukaryota</taxon>
        <taxon>Fungi</taxon>
        <taxon>Fungi incertae sedis</taxon>
        <taxon>Mucoromycota</taxon>
        <taxon>Glomeromycotina</taxon>
        <taxon>Glomeromycetes</taxon>
        <taxon>Diversisporales</taxon>
        <taxon>Diversisporaceae</taxon>
        <taxon>Diversispora</taxon>
    </lineage>
</organism>
<dbReference type="Proteomes" id="UP000266861">
    <property type="component" value="Unassembled WGS sequence"/>
</dbReference>
<dbReference type="AlphaFoldDB" id="A0A397JI30"/>